<evidence type="ECO:0000313" key="2">
    <source>
        <dbReference type="Proteomes" id="UP001279681"/>
    </source>
</evidence>
<dbReference type="Proteomes" id="UP001279681">
    <property type="component" value="Unassembled WGS sequence"/>
</dbReference>
<evidence type="ECO:0000313" key="1">
    <source>
        <dbReference type="EMBL" id="MDX8336849.1"/>
    </source>
</evidence>
<comment type="caution">
    <text evidence="1">The sequence shown here is derived from an EMBL/GenBank/DDBJ whole genome shotgun (WGS) entry which is preliminary data.</text>
</comment>
<dbReference type="RefSeq" id="WP_320314228.1">
    <property type="nucleotide sequence ID" value="NZ_JAVIKH010000014.1"/>
</dbReference>
<protein>
    <recommendedName>
        <fullName evidence="3">UspA domain-containing protein</fullName>
    </recommendedName>
</protein>
<keyword evidence="2" id="KW-1185">Reference proteome</keyword>
<reference evidence="2" key="1">
    <citation type="submission" date="2023-07" db="EMBL/GenBank/DDBJ databases">
        <authorList>
            <person name="Colorado M.A."/>
            <person name="Villamil L.M."/>
            <person name="Melo J.F."/>
            <person name="Rodriguez J.A."/>
            <person name="Ruiz R.Y."/>
        </authorList>
    </citation>
    <scope>NUCLEOTIDE SEQUENCE [LARGE SCALE GENOMIC DNA]</scope>
    <source>
        <strain evidence="2">C33</strain>
    </source>
</reference>
<gene>
    <name evidence="1" type="ORF">RFV38_10140</name>
</gene>
<accession>A0ABU4WDQ2</accession>
<proteinExistence type="predicted"/>
<dbReference type="EMBL" id="JAVIKH010000014">
    <property type="protein sequence ID" value="MDX8336849.1"/>
    <property type="molecule type" value="Genomic_DNA"/>
</dbReference>
<name>A0ABU4WDQ2_9FUSO</name>
<evidence type="ECO:0008006" key="3">
    <source>
        <dbReference type="Google" id="ProtNLM"/>
    </source>
</evidence>
<organism evidence="1 2">
    <name type="scientific">Candidatus Cetobacterium colombiensis</name>
    <dbReference type="NCBI Taxonomy" id="3073100"/>
    <lineage>
        <taxon>Bacteria</taxon>
        <taxon>Fusobacteriati</taxon>
        <taxon>Fusobacteriota</taxon>
        <taxon>Fusobacteriia</taxon>
        <taxon>Fusobacteriales</taxon>
        <taxon>Fusobacteriaceae</taxon>
        <taxon>Cetobacterium</taxon>
    </lineage>
</organism>
<sequence>MKKALVIFKNTNDLDYLIESCKFLKDICGYVIKPVYMLSPALIDLSKKDLKEIVNKIEDDFFKNLNIKLRENNLTDEYISLIDENSNSIKELLKLCDILVINEKLGLNNFLLEILKKLYKPIIILKGKKLNLKNIILISDDGTKVNKSFNDFFLNFNNQKIEKIDVLSWNFNNLNHNLIDFIKSKDIKVEAYNYYPKKNTINEFVEKINEREFLIMGNLNKNFFLEKVMNKLGVQILQRAETNIFIS</sequence>